<sequence length="161" mass="17120">MHNPSILARIGRWTAALVGVGLAASAPVAAQPVSPEQAPAAWIAYAETATRSITELLQADSEIASRLRTYLDATRPAPYQPTALLVVKIWVDGEGMVSRIDYPPFAHEQANADMQALIVGQKLASIPPRDMLLPMRIAVQLDAPTPASAPTDGQSASLNRT</sequence>
<accession>A0A0S3EZU4</accession>
<dbReference type="Proteomes" id="UP000056968">
    <property type="component" value="Chromosome"/>
</dbReference>
<feature type="chain" id="PRO_5006611805" description="TonB C-terminal domain-containing protein" evidence="1">
    <location>
        <begin position="31"/>
        <end position="161"/>
    </location>
</feature>
<evidence type="ECO:0000313" key="2">
    <source>
        <dbReference type="EMBL" id="ALR20898.1"/>
    </source>
</evidence>
<keyword evidence="1" id="KW-0732">Signal</keyword>
<dbReference type="OrthoDB" id="7211161at2"/>
<gene>
    <name evidence="2" type="ORF">ATN00_11915</name>
</gene>
<proteinExistence type="predicted"/>
<evidence type="ECO:0008006" key="4">
    <source>
        <dbReference type="Google" id="ProtNLM"/>
    </source>
</evidence>
<dbReference type="AlphaFoldDB" id="A0A0S3EZU4"/>
<evidence type="ECO:0000313" key="3">
    <source>
        <dbReference type="Proteomes" id="UP000056968"/>
    </source>
</evidence>
<reference evidence="2 3" key="1">
    <citation type="submission" date="2015-11" db="EMBL/GenBank/DDBJ databases">
        <title>A Two-component Flavoprotein Monooxygenase System MeaXY Responsible for para-Hydroxylation of 2-Methyl-6-ethylaniline and 2,6-Diethylaniline in Sphingobium baderi DE-13.</title>
        <authorList>
            <person name="Cheng M."/>
            <person name="Meng Q."/>
            <person name="Yang Y."/>
            <person name="Chu C."/>
            <person name="Yan X."/>
            <person name="He J."/>
            <person name="Li S."/>
        </authorList>
    </citation>
    <scope>NUCLEOTIDE SEQUENCE [LARGE SCALE GENOMIC DNA]</scope>
    <source>
        <strain evidence="2 3">DE-13</strain>
    </source>
</reference>
<evidence type="ECO:0000256" key="1">
    <source>
        <dbReference type="SAM" id="SignalP"/>
    </source>
</evidence>
<keyword evidence="3" id="KW-1185">Reference proteome</keyword>
<dbReference type="KEGG" id="sbd:ATN00_11915"/>
<feature type="signal peptide" evidence="1">
    <location>
        <begin position="1"/>
        <end position="30"/>
    </location>
</feature>
<organism evidence="2 3">
    <name type="scientific">Sphingobium baderi</name>
    <dbReference type="NCBI Taxonomy" id="1332080"/>
    <lineage>
        <taxon>Bacteria</taxon>
        <taxon>Pseudomonadati</taxon>
        <taxon>Pseudomonadota</taxon>
        <taxon>Alphaproteobacteria</taxon>
        <taxon>Sphingomonadales</taxon>
        <taxon>Sphingomonadaceae</taxon>
        <taxon>Sphingobium</taxon>
    </lineage>
</organism>
<dbReference type="EMBL" id="CP013264">
    <property type="protein sequence ID" value="ALR20898.1"/>
    <property type="molecule type" value="Genomic_DNA"/>
</dbReference>
<protein>
    <recommendedName>
        <fullName evidence="4">TonB C-terminal domain-containing protein</fullName>
    </recommendedName>
</protein>
<dbReference type="STRING" id="1332080.ATN00_11915"/>
<name>A0A0S3EZU4_9SPHN</name>
<dbReference type="RefSeq" id="WP_062064853.1">
    <property type="nucleotide sequence ID" value="NZ_CP013264.1"/>
</dbReference>